<accession>A0AAW2T9C7</accession>
<gene>
    <name evidence="3" type="ORF">Slati_4159900</name>
</gene>
<name>A0AAW2T9C7_9LAMI</name>
<feature type="region of interest" description="Disordered" evidence="1">
    <location>
        <begin position="1"/>
        <end position="21"/>
    </location>
</feature>
<dbReference type="PANTHER" id="PTHR11439:SF470">
    <property type="entry name" value="CYSTEINE-RICH RLK (RECEPTOR-LIKE PROTEIN KINASE) 8"/>
    <property type="match status" value="1"/>
</dbReference>
<dbReference type="InterPro" id="IPR043502">
    <property type="entry name" value="DNA/RNA_pol_sf"/>
</dbReference>
<dbReference type="PANTHER" id="PTHR11439">
    <property type="entry name" value="GAG-POL-RELATED RETROTRANSPOSON"/>
    <property type="match status" value="1"/>
</dbReference>
<dbReference type="Pfam" id="PF07727">
    <property type="entry name" value="RVT_2"/>
    <property type="match status" value="2"/>
</dbReference>
<evidence type="ECO:0000256" key="1">
    <source>
        <dbReference type="SAM" id="MobiDB-lite"/>
    </source>
</evidence>
<dbReference type="InterPro" id="IPR013103">
    <property type="entry name" value="RVT_2"/>
</dbReference>
<feature type="domain" description="Reverse transcriptase Ty1/copia-type" evidence="2">
    <location>
        <begin position="241"/>
        <end position="323"/>
    </location>
</feature>
<reference evidence="3" key="2">
    <citation type="journal article" date="2024" name="Plant">
        <title>Genomic evolution and insights into agronomic trait innovations of Sesamum species.</title>
        <authorList>
            <person name="Miao H."/>
            <person name="Wang L."/>
            <person name="Qu L."/>
            <person name="Liu H."/>
            <person name="Sun Y."/>
            <person name="Le M."/>
            <person name="Wang Q."/>
            <person name="Wei S."/>
            <person name="Zheng Y."/>
            <person name="Lin W."/>
            <person name="Duan Y."/>
            <person name="Cao H."/>
            <person name="Xiong S."/>
            <person name="Wang X."/>
            <person name="Wei L."/>
            <person name="Li C."/>
            <person name="Ma Q."/>
            <person name="Ju M."/>
            <person name="Zhao R."/>
            <person name="Li G."/>
            <person name="Mu C."/>
            <person name="Tian Q."/>
            <person name="Mei H."/>
            <person name="Zhang T."/>
            <person name="Gao T."/>
            <person name="Zhang H."/>
        </authorList>
    </citation>
    <scope>NUCLEOTIDE SEQUENCE</scope>
    <source>
        <strain evidence="3">KEN1</strain>
    </source>
</reference>
<comment type="caution">
    <text evidence="3">The sequence shown here is derived from an EMBL/GenBank/DDBJ whole genome shotgun (WGS) entry which is preliminary data.</text>
</comment>
<dbReference type="SUPFAM" id="SSF56672">
    <property type="entry name" value="DNA/RNA polymerases"/>
    <property type="match status" value="1"/>
</dbReference>
<reference evidence="3" key="1">
    <citation type="submission" date="2020-06" db="EMBL/GenBank/DDBJ databases">
        <authorList>
            <person name="Li T."/>
            <person name="Hu X."/>
            <person name="Zhang T."/>
            <person name="Song X."/>
            <person name="Zhang H."/>
            <person name="Dai N."/>
            <person name="Sheng W."/>
            <person name="Hou X."/>
            <person name="Wei L."/>
        </authorList>
    </citation>
    <scope>NUCLEOTIDE SEQUENCE</scope>
    <source>
        <strain evidence="3">KEN1</strain>
        <tissue evidence="3">Leaf</tissue>
    </source>
</reference>
<dbReference type="EMBL" id="JACGWN010000015">
    <property type="protein sequence ID" value="KAL0401300.1"/>
    <property type="molecule type" value="Genomic_DNA"/>
</dbReference>
<feature type="domain" description="Reverse transcriptase Ty1/copia-type" evidence="2">
    <location>
        <begin position="112"/>
        <end position="237"/>
    </location>
</feature>
<organism evidence="3">
    <name type="scientific">Sesamum latifolium</name>
    <dbReference type="NCBI Taxonomy" id="2727402"/>
    <lineage>
        <taxon>Eukaryota</taxon>
        <taxon>Viridiplantae</taxon>
        <taxon>Streptophyta</taxon>
        <taxon>Embryophyta</taxon>
        <taxon>Tracheophyta</taxon>
        <taxon>Spermatophyta</taxon>
        <taxon>Magnoliopsida</taxon>
        <taxon>eudicotyledons</taxon>
        <taxon>Gunneridae</taxon>
        <taxon>Pentapetalae</taxon>
        <taxon>asterids</taxon>
        <taxon>lamiids</taxon>
        <taxon>Lamiales</taxon>
        <taxon>Pedaliaceae</taxon>
        <taxon>Sesamum</taxon>
    </lineage>
</organism>
<evidence type="ECO:0000259" key="2">
    <source>
        <dbReference type="Pfam" id="PF07727"/>
    </source>
</evidence>
<dbReference type="AlphaFoldDB" id="A0AAW2T9C7"/>
<evidence type="ECO:0000313" key="3">
    <source>
        <dbReference type="EMBL" id="KAL0401300.1"/>
    </source>
</evidence>
<proteinExistence type="predicted"/>
<sequence>MEASGENAAGPTESIEGATFGGIRAGIRFPGMEASGENAAGPTESIEGYSHRTRLTTTTPIDPPGLPPATAPGTHLLHRPMISPLLFAKALPHPAWKMVMDEEMSALISRGTWELVEPPPKADVVACRWIFTLKFWADETLEWYKARLVAKGFTQTNGVDYFEIVSPVARLNSIRVLFFLAVNLSWPMYHMYIKNIFLYGDLNEIVYMEQPPGYVAHGEKQHTVCKLKKAIYGLKQSLKHGMVILAVYVDDILITGSDAIGIEEAKTYLRKHFVIKDLGRPSYFLGIEIAHNKHGVSLSQRKYACDLLQEAGLLGTKSVDAPMDSNPNFWNDDDNYLEDKTKCRRLVGKLIYLIVTRFDISFFVGLVRQSMDKPRLVHWKML</sequence>
<protein>
    <submittedName>
        <fullName evidence="3">Mitochondrial protein</fullName>
    </submittedName>
</protein>